<evidence type="ECO:0000256" key="1">
    <source>
        <dbReference type="ARBA" id="ARBA00006484"/>
    </source>
</evidence>
<evidence type="ECO:0000313" key="3">
    <source>
        <dbReference type="EMBL" id="SVD16921.1"/>
    </source>
</evidence>
<comment type="similarity">
    <text evidence="1">Belongs to the short-chain dehydrogenases/reductases (SDR) family.</text>
</comment>
<keyword evidence="2" id="KW-0560">Oxidoreductase</keyword>
<reference evidence="3" key="1">
    <citation type="submission" date="2018-05" db="EMBL/GenBank/DDBJ databases">
        <authorList>
            <person name="Lanie J.A."/>
            <person name="Ng W.-L."/>
            <person name="Kazmierczak K.M."/>
            <person name="Andrzejewski T.M."/>
            <person name="Davidsen T.M."/>
            <person name="Wayne K.J."/>
            <person name="Tettelin H."/>
            <person name="Glass J.I."/>
            <person name="Rusch D."/>
            <person name="Podicherti R."/>
            <person name="Tsui H.-C.T."/>
            <person name="Winkler M.E."/>
        </authorList>
    </citation>
    <scope>NUCLEOTIDE SEQUENCE</scope>
</reference>
<sequence>INISSDLAIRAPDQRVYSPTLNFEDIESYKPLGYSVVKTSLIGMTKYLAEYWGHRNVRVNALLPGGVYNNQPKQLVENVKKRTLLGRWANVDEYEDAIVFLASDSSAYMTGQSIVMDGGRSV</sequence>
<evidence type="ECO:0008006" key="4">
    <source>
        <dbReference type="Google" id="ProtNLM"/>
    </source>
</evidence>
<dbReference type="EMBL" id="UINC01133787">
    <property type="protein sequence ID" value="SVD16921.1"/>
    <property type="molecule type" value="Genomic_DNA"/>
</dbReference>
<protein>
    <recommendedName>
        <fullName evidence="4">SDR family oxidoreductase</fullName>
    </recommendedName>
</protein>
<dbReference type="InterPro" id="IPR036291">
    <property type="entry name" value="NAD(P)-bd_dom_sf"/>
</dbReference>
<dbReference type="PRINTS" id="PR00081">
    <property type="entry name" value="GDHRDH"/>
</dbReference>
<gene>
    <name evidence="3" type="ORF">METZ01_LOCUS369775</name>
</gene>
<accession>A0A382T6I4</accession>
<name>A0A382T6I4_9ZZZZ</name>
<evidence type="ECO:0000256" key="2">
    <source>
        <dbReference type="ARBA" id="ARBA00023002"/>
    </source>
</evidence>
<dbReference type="InterPro" id="IPR002347">
    <property type="entry name" value="SDR_fam"/>
</dbReference>
<dbReference type="Gene3D" id="3.40.50.720">
    <property type="entry name" value="NAD(P)-binding Rossmann-like Domain"/>
    <property type="match status" value="1"/>
</dbReference>
<dbReference type="Pfam" id="PF13561">
    <property type="entry name" value="adh_short_C2"/>
    <property type="match status" value="1"/>
</dbReference>
<dbReference type="SUPFAM" id="SSF51735">
    <property type="entry name" value="NAD(P)-binding Rossmann-fold domains"/>
    <property type="match status" value="1"/>
</dbReference>
<proteinExistence type="inferred from homology"/>
<dbReference type="PANTHER" id="PTHR42760">
    <property type="entry name" value="SHORT-CHAIN DEHYDROGENASES/REDUCTASES FAMILY MEMBER"/>
    <property type="match status" value="1"/>
</dbReference>
<organism evidence="3">
    <name type="scientific">marine metagenome</name>
    <dbReference type="NCBI Taxonomy" id="408172"/>
    <lineage>
        <taxon>unclassified sequences</taxon>
        <taxon>metagenomes</taxon>
        <taxon>ecological metagenomes</taxon>
    </lineage>
</organism>
<dbReference type="AlphaFoldDB" id="A0A382T6I4"/>
<dbReference type="GO" id="GO:0016616">
    <property type="term" value="F:oxidoreductase activity, acting on the CH-OH group of donors, NAD or NADP as acceptor"/>
    <property type="evidence" value="ECO:0007669"/>
    <property type="project" value="TreeGrafter"/>
</dbReference>
<feature type="non-terminal residue" evidence="3">
    <location>
        <position position="1"/>
    </location>
</feature>
<dbReference type="PANTHER" id="PTHR42760:SF133">
    <property type="entry name" value="3-OXOACYL-[ACYL-CARRIER-PROTEIN] REDUCTASE"/>
    <property type="match status" value="1"/>
</dbReference>